<dbReference type="InterPro" id="IPR050273">
    <property type="entry name" value="GppA/Ppx_hydrolase"/>
</dbReference>
<dbReference type="Pfam" id="PF02541">
    <property type="entry name" value="Ppx-GppA"/>
    <property type="match status" value="1"/>
</dbReference>
<dbReference type="AlphaFoldDB" id="A0A060T1T6"/>
<evidence type="ECO:0000256" key="1">
    <source>
        <dbReference type="SAM" id="Coils"/>
    </source>
</evidence>
<evidence type="ECO:0000313" key="4">
    <source>
        <dbReference type="EMBL" id="CDP34714.1"/>
    </source>
</evidence>
<dbReference type="PANTHER" id="PTHR30005">
    <property type="entry name" value="EXOPOLYPHOSPHATASE"/>
    <property type="match status" value="1"/>
</dbReference>
<evidence type="ECO:0000259" key="2">
    <source>
        <dbReference type="Pfam" id="PF02541"/>
    </source>
</evidence>
<name>A0A060T1T6_BLAAD</name>
<dbReference type="Gene3D" id="3.30.420.40">
    <property type="match status" value="1"/>
</dbReference>
<dbReference type="InterPro" id="IPR057512">
    <property type="entry name" value="RTG2_C"/>
</dbReference>
<proteinExistence type="predicted"/>
<feature type="domain" description="RTG2 C-terminal" evidence="3">
    <location>
        <begin position="361"/>
        <end position="562"/>
    </location>
</feature>
<accession>A0A060T1T6</accession>
<reference evidence="4" key="1">
    <citation type="submission" date="2014-02" db="EMBL/GenBank/DDBJ databases">
        <authorList>
            <person name="Genoscope - CEA"/>
        </authorList>
    </citation>
    <scope>NUCLEOTIDE SEQUENCE</scope>
    <source>
        <strain evidence="4">LS3</strain>
    </source>
</reference>
<dbReference type="PhylomeDB" id="A0A060T1T6"/>
<dbReference type="Gene3D" id="1.10.3210.10">
    <property type="entry name" value="Hypothetical protein af1432"/>
    <property type="match status" value="1"/>
</dbReference>
<dbReference type="EMBL" id="HG937693">
    <property type="protein sequence ID" value="CDP34714.1"/>
    <property type="molecule type" value="Genomic_DNA"/>
</dbReference>
<feature type="domain" description="Ppx/GppA phosphatase N-terminal" evidence="2">
    <location>
        <begin position="43"/>
        <end position="354"/>
    </location>
</feature>
<feature type="coiled-coil region" evidence="1">
    <location>
        <begin position="522"/>
        <end position="556"/>
    </location>
</feature>
<gene>
    <name evidence="4" type="ORF">GNLVRS02_ARAD1C18832g</name>
</gene>
<protein>
    <submittedName>
        <fullName evidence="4">ARAD1C18832p</fullName>
    </submittedName>
</protein>
<reference evidence="4" key="2">
    <citation type="submission" date="2014-06" db="EMBL/GenBank/DDBJ databases">
        <title>The complete genome of Blastobotrys (Arxula) adeninivorans LS3 - a yeast of biotechnological interest.</title>
        <authorList>
            <person name="Kunze G."/>
            <person name="Gaillardin C."/>
            <person name="Czernicka M."/>
            <person name="Durrens P."/>
            <person name="Martin T."/>
            <person name="Boer E."/>
            <person name="Gabaldon T."/>
            <person name="Cruz J."/>
            <person name="Talla E."/>
            <person name="Marck C."/>
            <person name="Goffeau A."/>
            <person name="Barbe V."/>
            <person name="Baret P."/>
            <person name="Baronian K."/>
            <person name="Beier S."/>
            <person name="Bleykasten C."/>
            <person name="Bode R."/>
            <person name="Casaregola S."/>
            <person name="Despons L."/>
            <person name="Fairhead C."/>
            <person name="Giersberg M."/>
            <person name="Gierski P."/>
            <person name="Hahnel U."/>
            <person name="Hartmann A."/>
            <person name="Jankowska D."/>
            <person name="Jubin C."/>
            <person name="Jung P."/>
            <person name="Lafontaine I."/>
            <person name="Leh-Louis V."/>
            <person name="Lemaire M."/>
            <person name="Marcet-Houben M."/>
            <person name="Mascher M."/>
            <person name="Morel G."/>
            <person name="Richard G.-F."/>
            <person name="Riechen J."/>
            <person name="Sacerdot C."/>
            <person name="Sarkar A."/>
            <person name="Savel G."/>
            <person name="Schacherer J."/>
            <person name="Sherman D."/>
            <person name="Straub M.-L."/>
            <person name="Stein N."/>
            <person name="Thierry A."/>
            <person name="Trautwein-Schult A."/>
            <person name="Westhof E."/>
            <person name="Worch S."/>
            <person name="Dujon B."/>
            <person name="Souciet J.-L."/>
            <person name="Wincker P."/>
            <person name="Scholz U."/>
            <person name="Neuveglise N."/>
        </authorList>
    </citation>
    <scope>NUCLEOTIDE SEQUENCE</scope>
    <source>
        <strain evidence="4">LS3</strain>
    </source>
</reference>
<dbReference type="FunFam" id="3.30.420.40:FF:000191">
    <property type="entry name" value="Retrograde regulation protein 2"/>
    <property type="match status" value="1"/>
</dbReference>
<dbReference type="InterPro" id="IPR043129">
    <property type="entry name" value="ATPase_NBD"/>
</dbReference>
<dbReference type="Pfam" id="PF23566">
    <property type="entry name" value="RTG2_C"/>
    <property type="match status" value="1"/>
</dbReference>
<dbReference type="Gene3D" id="3.30.420.150">
    <property type="entry name" value="Exopolyphosphatase. Domain 2"/>
    <property type="match status" value="1"/>
</dbReference>
<evidence type="ECO:0000259" key="3">
    <source>
        <dbReference type="Pfam" id="PF23566"/>
    </source>
</evidence>
<keyword evidence="1" id="KW-0175">Coiled coil</keyword>
<dbReference type="PANTHER" id="PTHR30005:SF0">
    <property type="entry name" value="RETROGRADE REGULATION PROTEIN 2"/>
    <property type="match status" value="1"/>
</dbReference>
<dbReference type="InterPro" id="IPR003695">
    <property type="entry name" value="Ppx_GppA_N"/>
</dbReference>
<sequence length="564" mass="61089">MDSQKSSRSHDAVTSKINPHLKAIVDIGSNGLRFSISSLHEKQARIIPCLFQDRTAISLFDAQHSKSDGENGGSGRNDIPEAVIADVVLALQRFKLICSDFGVADSNVHIVATEATRECSNSLEFRKALQDATGWEVNMLSKEDEARTGVYGVTSSFHQVEGLFLDLGGGSMQLSWISCVGGKFRMSNSPVSLPYGAAALTRRLGKESQESVKAEMVERLLKALSVIEIPEEMSKSAQERGGFKIYVSGGGFRGLGHLLLASKEHGGEVYPLQIINGFSSSGSALRELIESEFLTSAKREKAAKKVFRISERRAAQLPAVALLVSAVLETFPTVRKVLFSQGGVREGVLFHRLPEQIRAMDPLQVATHPYAPVLAHKYAQALLTAVPDISPHVIRTRIVQALTNVAFVHSSYPKELQPSAGLAIASTGIISGAHGLSHEVRALLGLALCHRWGGELPDTGAKGAMIGVLSTRRLAWWACYCGQLMHVVGGIYPGGTVRGNPVEFSVQNITNDSFDLVISANKNNVQANAPAVRARINNLEKKLKKLNKEFDGQGLKVKVDVRWV</sequence>
<dbReference type="SUPFAM" id="SSF53067">
    <property type="entry name" value="Actin-like ATPase domain"/>
    <property type="match status" value="2"/>
</dbReference>
<dbReference type="GO" id="GO:0006357">
    <property type="term" value="P:regulation of transcription by RNA polymerase II"/>
    <property type="evidence" value="ECO:0007669"/>
    <property type="project" value="TreeGrafter"/>
</dbReference>
<organism evidence="4">
    <name type="scientific">Blastobotrys adeninivorans</name>
    <name type="common">Yeast</name>
    <name type="synonym">Arxula adeninivorans</name>
    <dbReference type="NCBI Taxonomy" id="409370"/>
    <lineage>
        <taxon>Eukaryota</taxon>
        <taxon>Fungi</taxon>
        <taxon>Dikarya</taxon>
        <taxon>Ascomycota</taxon>
        <taxon>Saccharomycotina</taxon>
        <taxon>Dipodascomycetes</taxon>
        <taxon>Dipodascales</taxon>
        <taxon>Trichomonascaceae</taxon>
        <taxon>Blastobotrys</taxon>
    </lineage>
</organism>